<evidence type="ECO:0000313" key="1">
    <source>
        <dbReference type="EMBL" id="SCB42210.1"/>
    </source>
</evidence>
<dbReference type="Proteomes" id="UP000199184">
    <property type="component" value="Unassembled WGS sequence"/>
</dbReference>
<dbReference type="AlphaFoldDB" id="A0A1C3WQG4"/>
<sequence>MGVLMPETLEILLWCAALATWLMLSFRIISEHLKPLSNLVSHLLEVAFRHKAK</sequence>
<gene>
    <name evidence="1" type="ORF">GA0061098_100965</name>
</gene>
<organism evidence="1 2">
    <name type="scientific">Bradyrhizobium shewense</name>
    <dbReference type="NCBI Taxonomy" id="1761772"/>
    <lineage>
        <taxon>Bacteria</taxon>
        <taxon>Pseudomonadati</taxon>
        <taxon>Pseudomonadota</taxon>
        <taxon>Alphaproteobacteria</taxon>
        <taxon>Hyphomicrobiales</taxon>
        <taxon>Nitrobacteraceae</taxon>
        <taxon>Bradyrhizobium</taxon>
    </lineage>
</organism>
<keyword evidence="2" id="KW-1185">Reference proteome</keyword>
<proteinExistence type="predicted"/>
<name>A0A1C3WQG4_9BRAD</name>
<evidence type="ECO:0000313" key="2">
    <source>
        <dbReference type="Proteomes" id="UP000199184"/>
    </source>
</evidence>
<accession>A0A1C3WQG4</accession>
<reference evidence="2" key="1">
    <citation type="submission" date="2016-08" db="EMBL/GenBank/DDBJ databases">
        <authorList>
            <person name="Varghese N."/>
            <person name="Submissions Spin"/>
        </authorList>
    </citation>
    <scope>NUCLEOTIDE SEQUENCE [LARGE SCALE GENOMIC DNA]</scope>
    <source>
        <strain evidence="2">ERR11</strain>
    </source>
</reference>
<dbReference type="EMBL" id="FMAI01000009">
    <property type="protein sequence ID" value="SCB42210.1"/>
    <property type="molecule type" value="Genomic_DNA"/>
</dbReference>
<protein>
    <submittedName>
        <fullName evidence="1">Uncharacterized protein</fullName>
    </submittedName>
</protein>